<comment type="caution">
    <text evidence="2">The sequence shown here is derived from an EMBL/GenBank/DDBJ whole genome shotgun (WGS) entry which is preliminary data.</text>
</comment>
<keyword evidence="1" id="KW-1133">Transmembrane helix</keyword>
<keyword evidence="1" id="KW-0472">Membrane</keyword>
<evidence type="ECO:0000256" key="1">
    <source>
        <dbReference type="SAM" id="Phobius"/>
    </source>
</evidence>
<accession>A0A952FVJ4</accession>
<feature type="transmembrane region" description="Helical" evidence="1">
    <location>
        <begin position="47"/>
        <end position="73"/>
    </location>
</feature>
<dbReference type="AlphaFoldDB" id="A0A952FVJ4"/>
<protein>
    <recommendedName>
        <fullName evidence="4">Transmembrane protein</fullName>
    </recommendedName>
</protein>
<dbReference type="Proteomes" id="UP000700706">
    <property type="component" value="Unassembled WGS sequence"/>
</dbReference>
<sequence length="112" mass="11983">MSDTVKIIHILGRFLLNILVLLAWMFSAALAFTWASCTAGDPLSWAVLVVVMAGYFVWPATLALLVGALVLAVRRQPTRSWLRTIVAVAAILVFLGGALGFGNRASCTFGGF</sequence>
<proteinExistence type="predicted"/>
<keyword evidence="1" id="KW-0812">Transmembrane</keyword>
<evidence type="ECO:0000313" key="2">
    <source>
        <dbReference type="EMBL" id="MBW8729016.1"/>
    </source>
</evidence>
<organism evidence="2 3">
    <name type="scientific">Inquilinus limosus</name>
    <dbReference type="NCBI Taxonomy" id="171674"/>
    <lineage>
        <taxon>Bacteria</taxon>
        <taxon>Pseudomonadati</taxon>
        <taxon>Pseudomonadota</taxon>
        <taxon>Alphaproteobacteria</taxon>
        <taxon>Rhodospirillales</taxon>
        <taxon>Rhodospirillaceae</taxon>
        <taxon>Inquilinus</taxon>
    </lineage>
</organism>
<evidence type="ECO:0008006" key="4">
    <source>
        <dbReference type="Google" id="ProtNLM"/>
    </source>
</evidence>
<dbReference type="EMBL" id="JAEKLZ010000480">
    <property type="protein sequence ID" value="MBW8729016.1"/>
    <property type="molecule type" value="Genomic_DNA"/>
</dbReference>
<name>A0A952FVJ4_9PROT</name>
<gene>
    <name evidence="2" type="ORF">JF625_28190</name>
</gene>
<reference evidence="2" key="1">
    <citation type="submission" date="2020-06" db="EMBL/GenBank/DDBJ databases">
        <title>Stable isotope informed genome-resolved metagenomics uncovers potential trophic interactions in rhizosphere soil.</title>
        <authorList>
            <person name="Starr E.P."/>
            <person name="Shi S."/>
            <person name="Blazewicz S.J."/>
            <person name="Koch B.J."/>
            <person name="Probst A.J."/>
            <person name="Hungate B.A."/>
            <person name="Pett-Ridge J."/>
            <person name="Firestone M.K."/>
            <person name="Banfield J.F."/>
        </authorList>
    </citation>
    <scope>NUCLEOTIDE SEQUENCE</scope>
    <source>
        <strain evidence="2">YM_69_17</strain>
    </source>
</reference>
<feature type="transmembrane region" description="Helical" evidence="1">
    <location>
        <begin position="80"/>
        <end position="102"/>
    </location>
</feature>
<feature type="transmembrane region" description="Helical" evidence="1">
    <location>
        <begin position="14"/>
        <end position="35"/>
    </location>
</feature>
<evidence type="ECO:0000313" key="3">
    <source>
        <dbReference type="Proteomes" id="UP000700706"/>
    </source>
</evidence>